<evidence type="ECO:0000313" key="1">
    <source>
        <dbReference type="EMBL" id="GAI68495.1"/>
    </source>
</evidence>
<sequence>MISISKKEQYISHPLIKENTVLRRAYQESIFINCLNTNCLVVIPTGLGKTIIGLMLAVQRLTENIVLKGFLKLC</sequence>
<name>X1RZ84_9ZZZZ</name>
<organism evidence="1">
    <name type="scientific">marine sediment metagenome</name>
    <dbReference type="NCBI Taxonomy" id="412755"/>
    <lineage>
        <taxon>unclassified sequences</taxon>
        <taxon>metagenomes</taxon>
        <taxon>ecological metagenomes</taxon>
    </lineage>
</organism>
<dbReference type="Gene3D" id="3.40.50.300">
    <property type="entry name" value="P-loop containing nucleotide triphosphate hydrolases"/>
    <property type="match status" value="1"/>
</dbReference>
<comment type="caution">
    <text evidence="1">The sequence shown here is derived from an EMBL/GenBank/DDBJ whole genome shotgun (WGS) entry which is preliminary data.</text>
</comment>
<accession>X1RZ84</accession>
<reference evidence="1" key="1">
    <citation type="journal article" date="2014" name="Front. Microbiol.">
        <title>High frequency of phylogenetically diverse reductive dehalogenase-homologous genes in deep subseafloor sedimentary metagenomes.</title>
        <authorList>
            <person name="Kawai M."/>
            <person name="Futagami T."/>
            <person name="Toyoda A."/>
            <person name="Takaki Y."/>
            <person name="Nishi S."/>
            <person name="Hori S."/>
            <person name="Arai W."/>
            <person name="Tsubouchi T."/>
            <person name="Morono Y."/>
            <person name="Uchiyama I."/>
            <person name="Ito T."/>
            <person name="Fujiyama A."/>
            <person name="Inagaki F."/>
            <person name="Takami H."/>
        </authorList>
    </citation>
    <scope>NUCLEOTIDE SEQUENCE</scope>
    <source>
        <strain evidence="1">Expedition CK06-06</strain>
    </source>
</reference>
<dbReference type="InterPro" id="IPR027417">
    <property type="entry name" value="P-loop_NTPase"/>
</dbReference>
<evidence type="ECO:0008006" key="2">
    <source>
        <dbReference type="Google" id="ProtNLM"/>
    </source>
</evidence>
<gene>
    <name evidence="1" type="ORF">S12H4_08983</name>
</gene>
<proteinExistence type="predicted"/>
<dbReference type="SUPFAM" id="SSF52540">
    <property type="entry name" value="P-loop containing nucleoside triphosphate hydrolases"/>
    <property type="match status" value="1"/>
</dbReference>
<dbReference type="EMBL" id="BARW01003559">
    <property type="protein sequence ID" value="GAI68495.1"/>
    <property type="molecule type" value="Genomic_DNA"/>
</dbReference>
<protein>
    <recommendedName>
        <fullName evidence="2">Helicase/UvrB N-terminal domain-containing protein</fullName>
    </recommendedName>
</protein>
<dbReference type="AlphaFoldDB" id="X1RZ84"/>